<keyword evidence="4 8" id="KW-0808">Transferase</keyword>
<comment type="pathway">
    <text evidence="1 8">Bacterial outer membrane biogenesis; LPS core biosynthesis.</text>
</comment>
<dbReference type="Gene3D" id="3.40.50.11720">
    <property type="entry name" value="3-Deoxy-D-manno-octulosonic-acid transferase, N-terminal domain"/>
    <property type="match status" value="1"/>
</dbReference>
<dbReference type="SUPFAM" id="SSF53756">
    <property type="entry name" value="UDP-Glycosyltransferase/glycogen phosphorylase"/>
    <property type="match status" value="1"/>
</dbReference>
<keyword evidence="8" id="KW-0472">Membrane</keyword>
<protein>
    <recommendedName>
        <fullName evidence="3 8">3-deoxy-D-manno-octulosonic acid transferase</fullName>
        <shortName evidence="8">Kdo transferase</shortName>
        <ecNumber evidence="2 8">2.4.99.12</ecNumber>
    </recommendedName>
    <alternativeName>
        <fullName evidence="5 8">Lipid IV(A) 3-deoxy-D-manno-octulosonic acid transferase</fullName>
    </alternativeName>
</protein>
<dbReference type="GO" id="GO:0009245">
    <property type="term" value="P:lipid A biosynthetic process"/>
    <property type="evidence" value="ECO:0007669"/>
    <property type="project" value="TreeGrafter"/>
</dbReference>
<feature type="active site" description="Proton acceptor" evidence="7">
    <location>
        <position position="62"/>
    </location>
</feature>
<evidence type="ECO:0000313" key="11">
    <source>
        <dbReference type="Proteomes" id="UP000321533"/>
    </source>
</evidence>
<evidence type="ECO:0000256" key="7">
    <source>
        <dbReference type="PIRSR" id="PIRSR639901-1"/>
    </source>
</evidence>
<dbReference type="EMBL" id="CP042435">
    <property type="protein sequence ID" value="QEC66392.1"/>
    <property type="molecule type" value="Genomic_DNA"/>
</dbReference>
<organism evidence="10 11">
    <name type="scientific">Panacibacter ginsenosidivorans</name>
    <dbReference type="NCBI Taxonomy" id="1813871"/>
    <lineage>
        <taxon>Bacteria</taxon>
        <taxon>Pseudomonadati</taxon>
        <taxon>Bacteroidota</taxon>
        <taxon>Chitinophagia</taxon>
        <taxon>Chitinophagales</taxon>
        <taxon>Chitinophagaceae</taxon>
        <taxon>Panacibacter</taxon>
    </lineage>
</organism>
<comment type="subcellular location">
    <subcellularLocation>
        <location evidence="8">Cell membrane</location>
    </subcellularLocation>
</comment>
<keyword evidence="11" id="KW-1185">Reference proteome</keyword>
<name>A0A5B8V5A8_9BACT</name>
<dbReference type="Gene3D" id="3.40.50.2000">
    <property type="entry name" value="Glycogen Phosphorylase B"/>
    <property type="match status" value="1"/>
</dbReference>
<evidence type="ECO:0000256" key="1">
    <source>
        <dbReference type="ARBA" id="ARBA00004713"/>
    </source>
</evidence>
<dbReference type="UniPathway" id="UPA00958"/>
<evidence type="ECO:0000256" key="8">
    <source>
        <dbReference type="RuleBase" id="RU365103"/>
    </source>
</evidence>
<sequence length="417" mass="48031">MGKTAYLLFIKLYPLAARITALFNRKARLWIAGRKNVFANIHSSLQNDTRKKIWVHCSSLGEFEQGLPLMKELKKKYPFYCLVLTFFSPSGYENEKNNSVADRIFYMPMDSKKNAALFYETVKPVLVVFVKYEFWYYYLTEAKQRNIPLLLVSGIFRKSQPFFAWYGGFHRQMLQCFTHLFLQNEESLQLLKSIEIINTSVGGDTRFDRVLEIAETFKPITSIEEFCRNKKVIVAGSTWTDDDEALDHYVNSYKDYCFIIAPHDIGEDRLKECESLYHHSVRYSAIGTQIVEPEINTFIIDNIGTLKYLYKYADICYIGGGFGGDGVHNVLEAAVYNKPVVFGPEYEKYIEAVELLEKEGGFSVENALELEEIFNELIEDKDLYEYCAAAAGNYVRSKTGATAGVMQYIQEKRLLTS</sequence>
<dbReference type="EC" id="2.4.99.12" evidence="2 8"/>
<dbReference type="PANTHER" id="PTHR42755">
    <property type="entry name" value="3-DEOXY-MANNO-OCTULOSONATE CYTIDYLYLTRANSFERASE"/>
    <property type="match status" value="1"/>
</dbReference>
<proteinExistence type="inferred from homology"/>
<dbReference type="Pfam" id="PF04413">
    <property type="entry name" value="Glycos_transf_N"/>
    <property type="match status" value="1"/>
</dbReference>
<evidence type="ECO:0000256" key="6">
    <source>
        <dbReference type="ARBA" id="ARBA00049183"/>
    </source>
</evidence>
<dbReference type="InterPro" id="IPR007507">
    <property type="entry name" value="Glycos_transf_N"/>
</dbReference>
<dbReference type="GO" id="GO:0005886">
    <property type="term" value="C:plasma membrane"/>
    <property type="evidence" value="ECO:0007669"/>
    <property type="project" value="UniProtKB-SubCell"/>
</dbReference>
<evidence type="ECO:0000256" key="4">
    <source>
        <dbReference type="ARBA" id="ARBA00022679"/>
    </source>
</evidence>
<keyword evidence="8" id="KW-1003">Cell membrane</keyword>
<dbReference type="GO" id="GO:0009244">
    <property type="term" value="P:lipopolysaccharide core region biosynthetic process"/>
    <property type="evidence" value="ECO:0007669"/>
    <property type="project" value="UniProtKB-UniRule"/>
</dbReference>
<evidence type="ECO:0000256" key="3">
    <source>
        <dbReference type="ARBA" id="ARBA00019077"/>
    </source>
</evidence>
<accession>A0A5B8V5A8</accession>
<dbReference type="GO" id="GO:0043842">
    <property type="term" value="F:Kdo transferase activity"/>
    <property type="evidence" value="ECO:0007669"/>
    <property type="project" value="UniProtKB-EC"/>
</dbReference>
<dbReference type="InterPro" id="IPR039901">
    <property type="entry name" value="Kdotransferase"/>
</dbReference>
<dbReference type="OrthoDB" id="9789797at2"/>
<dbReference type="KEGG" id="pgin:FRZ67_03400"/>
<comment type="similarity">
    <text evidence="8">Belongs to the glycosyltransferase group 1 family.</text>
</comment>
<evidence type="ECO:0000256" key="2">
    <source>
        <dbReference type="ARBA" id="ARBA00012621"/>
    </source>
</evidence>
<evidence type="ECO:0000259" key="9">
    <source>
        <dbReference type="Pfam" id="PF04413"/>
    </source>
</evidence>
<comment type="catalytic activity">
    <reaction evidence="6 8">
        <text>lipid IVA (E. coli) + CMP-3-deoxy-beta-D-manno-octulosonate = alpha-Kdo-(2-&gt;6)-lipid IVA (E. coli) + CMP + H(+)</text>
        <dbReference type="Rhea" id="RHEA:28066"/>
        <dbReference type="ChEBI" id="CHEBI:15378"/>
        <dbReference type="ChEBI" id="CHEBI:58603"/>
        <dbReference type="ChEBI" id="CHEBI:60364"/>
        <dbReference type="ChEBI" id="CHEBI:60377"/>
        <dbReference type="ChEBI" id="CHEBI:85987"/>
        <dbReference type="EC" id="2.4.99.12"/>
    </reaction>
</comment>
<dbReference type="Proteomes" id="UP000321533">
    <property type="component" value="Chromosome"/>
</dbReference>
<dbReference type="RefSeq" id="WP_147188192.1">
    <property type="nucleotide sequence ID" value="NZ_CP042435.1"/>
</dbReference>
<gene>
    <name evidence="10" type="ORF">FRZ67_03400</name>
</gene>
<keyword evidence="8" id="KW-0448">Lipopolysaccharide biosynthesis</keyword>
<feature type="domain" description="3-deoxy-D-manno-octulosonic-acid transferase N-terminal" evidence="9">
    <location>
        <begin position="47"/>
        <end position="208"/>
    </location>
</feature>
<comment type="function">
    <text evidence="8">Involved in lipopolysaccharide (LPS) biosynthesis. Catalyzes the transfer of 3-deoxy-D-manno-octulosonate (Kdo) residue(s) from CMP-Kdo to lipid IV(A), the tetraacyldisaccharide-1,4'-bisphosphate precursor of lipid A.</text>
</comment>
<evidence type="ECO:0000256" key="5">
    <source>
        <dbReference type="ARBA" id="ARBA00031445"/>
    </source>
</evidence>
<evidence type="ECO:0000313" key="10">
    <source>
        <dbReference type="EMBL" id="QEC66392.1"/>
    </source>
</evidence>
<reference evidence="10 11" key="1">
    <citation type="journal article" date="2016" name="Int. J. Syst. Evol. Microbiol.">
        <title>Panacibacter ginsenosidivorans gen. nov., sp. nov., with ginsenoside converting activity isolated from soil of a ginseng field.</title>
        <authorList>
            <person name="Siddiqi M.Z."/>
            <person name="Muhammad Shafi S."/>
            <person name="Choi K.D."/>
            <person name="Im W.T."/>
        </authorList>
    </citation>
    <scope>NUCLEOTIDE SEQUENCE [LARGE SCALE GENOMIC DNA]</scope>
    <source>
        <strain evidence="10 11">Gsoil1550</strain>
    </source>
</reference>
<dbReference type="InterPro" id="IPR038107">
    <property type="entry name" value="Glycos_transf_N_sf"/>
</dbReference>
<dbReference type="AlphaFoldDB" id="A0A5B8V5A8"/>
<dbReference type="PANTHER" id="PTHR42755:SF1">
    <property type="entry name" value="3-DEOXY-D-MANNO-OCTULOSONIC ACID TRANSFERASE, MITOCHONDRIAL-RELATED"/>
    <property type="match status" value="1"/>
</dbReference>